<feature type="compositionally biased region" description="Low complexity" evidence="1">
    <location>
        <begin position="354"/>
        <end position="372"/>
    </location>
</feature>
<keyword evidence="4" id="KW-1185">Reference proteome</keyword>
<evidence type="ECO:0000313" key="4">
    <source>
        <dbReference type="Proteomes" id="UP000217199"/>
    </source>
</evidence>
<dbReference type="InterPro" id="IPR057402">
    <property type="entry name" value="AIM3_BBC1_C"/>
</dbReference>
<proteinExistence type="predicted"/>
<dbReference type="Proteomes" id="UP000217199">
    <property type="component" value="Unassembled WGS sequence"/>
</dbReference>
<evidence type="ECO:0000313" key="3">
    <source>
        <dbReference type="EMBL" id="PAV15586.1"/>
    </source>
</evidence>
<feature type="compositionally biased region" description="Polar residues" evidence="1">
    <location>
        <begin position="264"/>
        <end position="273"/>
    </location>
</feature>
<feature type="compositionally biased region" description="Low complexity" evidence="1">
    <location>
        <begin position="219"/>
        <end position="228"/>
    </location>
</feature>
<dbReference type="STRING" id="2282107.A0A286U7N4"/>
<dbReference type="EMBL" id="NBII01000009">
    <property type="protein sequence ID" value="PAV15586.1"/>
    <property type="molecule type" value="Genomic_DNA"/>
</dbReference>
<feature type="compositionally biased region" description="Basic and acidic residues" evidence="1">
    <location>
        <begin position="276"/>
        <end position="295"/>
    </location>
</feature>
<reference evidence="3 4" key="1">
    <citation type="journal article" date="2017" name="Mol. Ecol.">
        <title>Comparative and population genomic landscape of Phellinus noxius: A hypervariable fungus causing root rot in trees.</title>
        <authorList>
            <person name="Chung C.L."/>
            <person name="Lee T.J."/>
            <person name="Akiba M."/>
            <person name="Lee H.H."/>
            <person name="Kuo T.H."/>
            <person name="Liu D."/>
            <person name="Ke H.M."/>
            <person name="Yokoi T."/>
            <person name="Roa M.B."/>
            <person name="Lu M.J."/>
            <person name="Chang Y.Y."/>
            <person name="Ann P.J."/>
            <person name="Tsai J.N."/>
            <person name="Chen C.Y."/>
            <person name="Tzean S.S."/>
            <person name="Ota Y."/>
            <person name="Hattori T."/>
            <person name="Sahashi N."/>
            <person name="Liou R.F."/>
            <person name="Kikuchi T."/>
            <person name="Tsai I.J."/>
        </authorList>
    </citation>
    <scope>NUCLEOTIDE SEQUENCE [LARGE SCALE GENOMIC DNA]</scope>
    <source>
        <strain evidence="3 4">FFPRI411160</strain>
    </source>
</reference>
<dbReference type="Pfam" id="PF25459">
    <property type="entry name" value="AIM3_BBC1_C"/>
    <property type="match status" value="1"/>
</dbReference>
<feature type="region of interest" description="Disordered" evidence="1">
    <location>
        <begin position="1"/>
        <end position="228"/>
    </location>
</feature>
<feature type="compositionally biased region" description="Polar residues" evidence="1">
    <location>
        <begin position="14"/>
        <end position="23"/>
    </location>
</feature>
<feature type="compositionally biased region" description="Basic and acidic residues" evidence="1">
    <location>
        <begin position="121"/>
        <end position="133"/>
    </location>
</feature>
<dbReference type="InParanoid" id="A0A286U7N4"/>
<evidence type="ECO:0000259" key="2">
    <source>
        <dbReference type="Pfam" id="PF25459"/>
    </source>
</evidence>
<sequence length="687" mass="75348">MPFNVATIKDKATSAKNATVTKFQDTRDRHTSTPMAKTKFVNDGYAPDARKSPPPPQAPLSNRSSYERSRQVTSPPPPVVRKNTKPAATSGTATGTASNVNKNNHHRRSPSPSPSPSPPAEEERVMSVLERAKAFSATGVSPVPSAPQVKSKPKTWAPSQVPTPPSTSTTTSTTSSSTTSTSPPPPPPTRQHQQKQPQPPQKHQHPSAPQTQTQTPFRQIQKQIQTQIPPDIITSINWSNLSQDDKQEFFNWLDEFFSGYIDRATQSKTSARTKTYAKDKTNTKDKDRGREDRRGPTSTLSSLGLEGTKVLEKVKEKVKEKEVRRSPPPAPARAEVAAASTPGRGPPPTIKSWSKPTPTPRTSDSDPSTYIPSYPPPTTHGSQGMDLAAYFRPTVHWETAWYADKSNGNMPPPMRENANTNSTNNNNMPCYRKGQTMSSSNGITTIQMAAMYSDLTACWFKVTYNASPSLSNRPIPEQIIDKQAWYTLPPSPLPQAELVEASTTYGETIASFSESFLGGGEFCGRGECWDLANEAIKCFAEYDYVDRPVPSTGRSHGHLIFVGRAGAGAGAGQRQEGKWRGGDDRIRRGDIIEWKSVKIRLQNGGQAILGDPEHTAVITRDTLPGCSVYDGLEMTPSQLGEIEVVEQSRNFVPTEPKRGVYDMEGFLEGEVWIYRPISMETGSVVIR</sequence>
<protein>
    <submittedName>
        <fullName evidence="3">Altered inheritance of mitochondria 3</fullName>
    </submittedName>
</protein>
<organism evidence="3 4">
    <name type="scientific">Pyrrhoderma noxium</name>
    <dbReference type="NCBI Taxonomy" id="2282107"/>
    <lineage>
        <taxon>Eukaryota</taxon>
        <taxon>Fungi</taxon>
        <taxon>Dikarya</taxon>
        <taxon>Basidiomycota</taxon>
        <taxon>Agaricomycotina</taxon>
        <taxon>Agaricomycetes</taxon>
        <taxon>Hymenochaetales</taxon>
        <taxon>Hymenochaetaceae</taxon>
        <taxon>Pyrrhoderma</taxon>
    </lineage>
</organism>
<gene>
    <name evidence="3" type="ORF">PNOK_0844400</name>
</gene>
<accession>A0A286U7N4</accession>
<feature type="compositionally biased region" description="Low complexity" evidence="1">
    <location>
        <begin position="166"/>
        <end position="181"/>
    </location>
</feature>
<name>A0A286U7N4_9AGAM</name>
<evidence type="ECO:0000256" key="1">
    <source>
        <dbReference type="SAM" id="MobiDB-lite"/>
    </source>
</evidence>
<dbReference type="OrthoDB" id="3357271at2759"/>
<comment type="caution">
    <text evidence="3">The sequence shown here is derived from an EMBL/GenBank/DDBJ whole genome shotgun (WGS) entry which is preliminary data.</text>
</comment>
<feature type="domain" description="BBC1/AIM3 cysteine proteinase-fold" evidence="2">
    <location>
        <begin position="487"/>
        <end position="680"/>
    </location>
</feature>
<feature type="region of interest" description="Disordered" evidence="1">
    <location>
        <begin position="262"/>
        <end position="383"/>
    </location>
</feature>
<feature type="compositionally biased region" description="Low complexity" evidence="1">
    <location>
        <begin position="87"/>
        <end position="98"/>
    </location>
</feature>
<dbReference type="AlphaFoldDB" id="A0A286U7N4"/>
<feature type="compositionally biased region" description="Basic and acidic residues" evidence="1">
    <location>
        <begin position="309"/>
        <end position="325"/>
    </location>
</feature>